<feature type="transmembrane region" description="Helical" evidence="1">
    <location>
        <begin position="36"/>
        <end position="55"/>
    </location>
</feature>
<dbReference type="AlphaFoldDB" id="A0A1F8GCI9"/>
<sequence>MDTISQWSTNILDRSFDLLNSTVNYILVFLMPPSPYFWLGLASFALILLLQFKFWKERESELRNNGSNEFTVFISFVNYAIVSVLYAVIFPLGLFYLFARTKTKPSPSPDTAD</sequence>
<reference evidence="2 3" key="1">
    <citation type="journal article" date="2016" name="Nat. Commun.">
        <title>Thousands of microbial genomes shed light on interconnected biogeochemical processes in an aquifer system.</title>
        <authorList>
            <person name="Anantharaman K."/>
            <person name="Brown C.T."/>
            <person name="Hug L.A."/>
            <person name="Sharon I."/>
            <person name="Castelle C.J."/>
            <person name="Probst A.J."/>
            <person name="Thomas B.C."/>
            <person name="Singh A."/>
            <person name="Wilkins M.J."/>
            <person name="Karaoz U."/>
            <person name="Brodie E.L."/>
            <person name="Williams K.H."/>
            <person name="Hubbard S.S."/>
            <person name="Banfield J.F."/>
        </authorList>
    </citation>
    <scope>NUCLEOTIDE SEQUENCE [LARGE SCALE GENOMIC DNA]</scope>
</reference>
<dbReference type="EMBL" id="MGKI01000004">
    <property type="protein sequence ID" value="OGN23105.1"/>
    <property type="molecule type" value="Genomic_DNA"/>
</dbReference>
<feature type="transmembrane region" description="Helical" evidence="1">
    <location>
        <begin position="76"/>
        <end position="99"/>
    </location>
</feature>
<keyword evidence="1" id="KW-1133">Transmembrane helix</keyword>
<dbReference type="Proteomes" id="UP000178227">
    <property type="component" value="Unassembled WGS sequence"/>
</dbReference>
<organism evidence="2 3">
    <name type="scientific">Candidatus Yanofskybacteria bacterium RIFCSPLOWO2_01_FULL_42_49</name>
    <dbReference type="NCBI Taxonomy" id="1802694"/>
    <lineage>
        <taxon>Bacteria</taxon>
        <taxon>Candidatus Yanofskyibacteriota</taxon>
    </lineage>
</organism>
<proteinExistence type="predicted"/>
<evidence type="ECO:0000256" key="1">
    <source>
        <dbReference type="SAM" id="Phobius"/>
    </source>
</evidence>
<gene>
    <name evidence="2" type="ORF">A2918_03605</name>
</gene>
<accession>A0A1F8GCI9</accession>
<comment type="caution">
    <text evidence="2">The sequence shown here is derived from an EMBL/GenBank/DDBJ whole genome shotgun (WGS) entry which is preliminary data.</text>
</comment>
<evidence type="ECO:0000313" key="3">
    <source>
        <dbReference type="Proteomes" id="UP000178227"/>
    </source>
</evidence>
<name>A0A1F8GCI9_9BACT</name>
<keyword evidence="1" id="KW-0812">Transmembrane</keyword>
<protein>
    <submittedName>
        <fullName evidence="2">Uncharacterized protein</fullName>
    </submittedName>
</protein>
<evidence type="ECO:0000313" key="2">
    <source>
        <dbReference type="EMBL" id="OGN23105.1"/>
    </source>
</evidence>
<keyword evidence="1" id="KW-0472">Membrane</keyword>